<keyword evidence="2" id="KW-0732">Signal</keyword>
<feature type="signal peptide" evidence="2">
    <location>
        <begin position="1"/>
        <end position="34"/>
    </location>
</feature>
<dbReference type="PROSITE" id="PS51257">
    <property type="entry name" value="PROKAR_LIPOPROTEIN"/>
    <property type="match status" value="1"/>
</dbReference>
<evidence type="ECO:0000313" key="4">
    <source>
        <dbReference type="Proteomes" id="UP000763557"/>
    </source>
</evidence>
<feature type="compositionally biased region" description="Polar residues" evidence="1">
    <location>
        <begin position="79"/>
        <end position="91"/>
    </location>
</feature>
<gene>
    <name evidence="3" type="ORF">GC106_36640</name>
</gene>
<proteinExistence type="predicted"/>
<accession>A0ABX2F520</accession>
<name>A0ABX2F520_9PSEU</name>
<keyword evidence="4" id="KW-1185">Reference proteome</keyword>
<feature type="chain" id="PRO_5046285511" description="Sensor domain-containing protein" evidence="2">
    <location>
        <begin position="35"/>
        <end position="243"/>
    </location>
</feature>
<evidence type="ECO:0000256" key="1">
    <source>
        <dbReference type="SAM" id="MobiDB-lite"/>
    </source>
</evidence>
<feature type="compositionally biased region" description="Polar residues" evidence="1">
    <location>
        <begin position="35"/>
        <end position="45"/>
    </location>
</feature>
<comment type="caution">
    <text evidence="3">The sequence shown here is derived from an EMBL/GenBank/DDBJ whole genome shotgun (WGS) entry which is preliminary data.</text>
</comment>
<evidence type="ECO:0000313" key="3">
    <source>
        <dbReference type="EMBL" id="NRN66439.1"/>
    </source>
</evidence>
<sequence length="243" mass="24946">MSTSHKTTSRKGSTVVVTMATALVIAGCTSQNVAAPTSTATSGPVTASSAASTRSPATSDSQPQVGSGIPANLLLPNENEGSTSPGATGWKTDNTIGQPWLLDPCRPTTYPTDSKRVAFRSVSRTGPELRQARQLAAFPSADVAAETVSGFRRVLSACKTGGNASEGNAWQWVSEDVRIGDDGFVAAGTVGGPAFSPSGTRIAVTRVGSLVFLAYDEGEYSSAQIDGGARKTQQVAEQFAASK</sequence>
<evidence type="ECO:0008006" key="5">
    <source>
        <dbReference type="Google" id="ProtNLM"/>
    </source>
</evidence>
<feature type="region of interest" description="Disordered" evidence="1">
    <location>
        <begin position="35"/>
        <end position="91"/>
    </location>
</feature>
<evidence type="ECO:0000256" key="2">
    <source>
        <dbReference type="SAM" id="SignalP"/>
    </source>
</evidence>
<organism evidence="3 4">
    <name type="scientific">Kibdelosporangium persicum</name>
    <dbReference type="NCBI Taxonomy" id="2698649"/>
    <lineage>
        <taxon>Bacteria</taxon>
        <taxon>Bacillati</taxon>
        <taxon>Actinomycetota</taxon>
        <taxon>Actinomycetes</taxon>
        <taxon>Pseudonocardiales</taxon>
        <taxon>Pseudonocardiaceae</taxon>
        <taxon>Kibdelosporangium</taxon>
    </lineage>
</organism>
<dbReference type="EMBL" id="JAAATY010000010">
    <property type="protein sequence ID" value="NRN66439.1"/>
    <property type="molecule type" value="Genomic_DNA"/>
</dbReference>
<feature type="compositionally biased region" description="Low complexity" evidence="1">
    <location>
        <begin position="46"/>
        <end position="61"/>
    </location>
</feature>
<dbReference type="Proteomes" id="UP000763557">
    <property type="component" value="Unassembled WGS sequence"/>
</dbReference>
<protein>
    <recommendedName>
        <fullName evidence="5">Sensor domain-containing protein</fullName>
    </recommendedName>
</protein>
<reference evidence="3 4" key="1">
    <citation type="submission" date="2020-01" db="EMBL/GenBank/DDBJ databases">
        <title>Kibdelosporangium persica a novel Actinomycetes from a hot desert in Iran.</title>
        <authorList>
            <person name="Safaei N."/>
            <person name="Zaburannyi N."/>
            <person name="Mueller R."/>
            <person name="Wink J."/>
        </authorList>
    </citation>
    <scope>NUCLEOTIDE SEQUENCE [LARGE SCALE GENOMIC DNA]</scope>
    <source>
        <strain evidence="3 4">4NS15</strain>
    </source>
</reference>